<comment type="subcellular location">
    <subcellularLocation>
        <location evidence="2">Endoplasmic reticulum</location>
    </subcellularLocation>
    <subcellularLocation>
        <location evidence="1">Membrane</location>
        <topology evidence="1">Multi-pass membrane protein</topology>
    </subcellularLocation>
</comment>
<dbReference type="InterPro" id="IPR004179">
    <property type="entry name" value="Sec63-dom"/>
</dbReference>
<dbReference type="FunFam" id="2.60.40.150:FF:000113">
    <property type="entry name" value="activating signal cointegrator 1 complex subunit 3"/>
    <property type="match status" value="1"/>
</dbReference>
<keyword evidence="4" id="KW-0256">Endoplasmic reticulum</keyword>
<sequence>MSQLRGTTSPLVSPFVSSDTDTSYYHLDDTDHDVINRYLSTLVERALSQLELSYCIEMAEDNHGVTATTLGRIASYYYLHHTSVKMFRDDLSPSCTIPDVIQVLAMAHEYNELPVRHNEDHVNSELAKQLPLPVDSHSYDSSNTKAHLLLQAHFCQQQLPSSDYHTDTKSVLDQAIRILQAMLDVSADQGWLVTSLHVIHLIQMVVQGRWLGDNSLLCLPHVQPHHLSCFIVPGSRRRLPLDCLPELMHAVDRQPQIHDVLVHLPVINVSLNLKGWWETTEGQQETRHVPHNISDGGRPRDDQWMPVHADQEYVLSIDLHRVNKVKSRNTQAHSPRFTKPKDEGWILVLGEVDSREVIAVKRVGYRRGQSSVQLAFYTPETVGRVIYTLYLMSDCYLGLDQQYDVCLNVVEASLETQVNSELLNESN</sequence>
<evidence type="ECO:0000256" key="2">
    <source>
        <dbReference type="ARBA" id="ARBA00004240"/>
    </source>
</evidence>
<comment type="caution">
    <text evidence="9">The sequence shown here is derived from an EMBL/GenBank/DDBJ whole genome shotgun (WGS) entry which is preliminary data.</text>
</comment>
<proteinExistence type="predicted"/>
<gene>
    <name evidence="9" type="ORF">NP493_71g03022</name>
</gene>
<dbReference type="PANTHER" id="PTHR24075:SF6">
    <property type="entry name" value="ACTIVATING SIGNAL COINTEGRATOR 1 COMPLEX SUBUNIT 3"/>
    <property type="match status" value="1"/>
</dbReference>
<reference evidence="9" key="1">
    <citation type="journal article" date="2023" name="Mol. Biol. Evol.">
        <title>Third-Generation Sequencing Reveals the Adaptive Role of the Epigenome in Three Deep-Sea Polychaetes.</title>
        <authorList>
            <person name="Perez M."/>
            <person name="Aroh O."/>
            <person name="Sun Y."/>
            <person name="Lan Y."/>
            <person name="Juniper S.K."/>
            <person name="Young C.R."/>
            <person name="Angers B."/>
            <person name="Qian P.Y."/>
        </authorList>
    </citation>
    <scope>NUCLEOTIDE SEQUENCE</scope>
    <source>
        <strain evidence="9">R07B-5</strain>
    </source>
</reference>
<name>A0AAD9P9R4_RIDPI</name>
<keyword evidence="5" id="KW-1133">Transmembrane helix</keyword>
<dbReference type="AlphaFoldDB" id="A0AAD9P9R4"/>
<evidence type="ECO:0000313" key="10">
    <source>
        <dbReference type="Proteomes" id="UP001209878"/>
    </source>
</evidence>
<evidence type="ECO:0000259" key="8">
    <source>
        <dbReference type="SMART" id="SM00973"/>
    </source>
</evidence>
<feature type="domain" description="SEC63" evidence="8">
    <location>
        <begin position="67"/>
        <end position="407"/>
    </location>
</feature>
<evidence type="ECO:0000256" key="3">
    <source>
        <dbReference type="ARBA" id="ARBA00022692"/>
    </source>
</evidence>
<dbReference type="EMBL" id="JAODUO010000070">
    <property type="protein sequence ID" value="KAK2190738.1"/>
    <property type="molecule type" value="Genomic_DNA"/>
</dbReference>
<keyword evidence="10" id="KW-1185">Reference proteome</keyword>
<dbReference type="SUPFAM" id="SSF158702">
    <property type="entry name" value="Sec63 N-terminal domain-like"/>
    <property type="match status" value="1"/>
</dbReference>
<dbReference type="Gene3D" id="1.10.10.10">
    <property type="entry name" value="Winged helix-like DNA-binding domain superfamily/Winged helix DNA-binding domain"/>
    <property type="match status" value="1"/>
</dbReference>
<dbReference type="Proteomes" id="UP001209878">
    <property type="component" value="Unassembled WGS sequence"/>
</dbReference>
<dbReference type="SMART" id="SM00973">
    <property type="entry name" value="Sec63"/>
    <property type="match status" value="1"/>
</dbReference>
<keyword evidence="3" id="KW-0812">Transmembrane</keyword>
<evidence type="ECO:0000313" key="9">
    <source>
        <dbReference type="EMBL" id="KAK2190738.1"/>
    </source>
</evidence>
<dbReference type="FunFam" id="1.10.3380.10:FF:000002">
    <property type="entry name" value="Activating signal cointegrator 1 complex subunit 3"/>
    <property type="match status" value="1"/>
</dbReference>
<organism evidence="9 10">
    <name type="scientific">Ridgeia piscesae</name>
    <name type="common">Tubeworm</name>
    <dbReference type="NCBI Taxonomy" id="27915"/>
    <lineage>
        <taxon>Eukaryota</taxon>
        <taxon>Metazoa</taxon>
        <taxon>Spiralia</taxon>
        <taxon>Lophotrochozoa</taxon>
        <taxon>Annelida</taxon>
        <taxon>Polychaeta</taxon>
        <taxon>Sedentaria</taxon>
        <taxon>Canalipalpata</taxon>
        <taxon>Sabellida</taxon>
        <taxon>Siboglinidae</taxon>
        <taxon>Ridgeia</taxon>
    </lineage>
</organism>
<accession>A0AAD9P9R4</accession>
<evidence type="ECO:0000256" key="4">
    <source>
        <dbReference type="ARBA" id="ARBA00022824"/>
    </source>
</evidence>
<evidence type="ECO:0000256" key="6">
    <source>
        <dbReference type="ARBA" id="ARBA00023136"/>
    </source>
</evidence>
<evidence type="ECO:0000256" key="1">
    <source>
        <dbReference type="ARBA" id="ARBA00004141"/>
    </source>
</evidence>
<keyword evidence="6" id="KW-0472">Membrane</keyword>
<dbReference type="GO" id="GO:0043138">
    <property type="term" value="F:3'-5' DNA helicase activity"/>
    <property type="evidence" value="ECO:0007669"/>
    <property type="project" value="TreeGrafter"/>
</dbReference>
<dbReference type="PANTHER" id="PTHR24075">
    <property type="entry name" value="SEC63 DOMAIN-CONTAINING"/>
    <property type="match status" value="1"/>
</dbReference>
<dbReference type="GO" id="GO:0003723">
    <property type="term" value="F:RNA binding"/>
    <property type="evidence" value="ECO:0007669"/>
    <property type="project" value="TreeGrafter"/>
</dbReference>
<dbReference type="InterPro" id="IPR035892">
    <property type="entry name" value="C2_domain_sf"/>
</dbReference>
<dbReference type="Gene3D" id="1.10.3380.10">
    <property type="entry name" value="Sec63 N-terminal domain-like domain"/>
    <property type="match status" value="1"/>
</dbReference>
<dbReference type="InterPro" id="IPR014756">
    <property type="entry name" value="Ig_E-set"/>
</dbReference>
<dbReference type="Gene3D" id="2.60.40.150">
    <property type="entry name" value="C2 domain"/>
    <property type="match status" value="1"/>
</dbReference>
<dbReference type="InterPro" id="IPR036388">
    <property type="entry name" value="WH-like_DNA-bd_sf"/>
</dbReference>
<keyword evidence="7" id="KW-0143">Chaperone</keyword>
<evidence type="ECO:0000256" key="5">
    <source>
        <dbReference type="ARBA" id="ARBA00022989"/>
    </source>
</evidence>
<dbReference type="SUPFAM" id="SSF81296">
    <property type="entry name" value="E set domains"/>
    <property type="match status" value="1"/>
</dbReference>
<evidence type="ECO:0000256" key="7">
    <source>
        <dbReference type="ARBA" id="ARBA00023186"/>
    </source>
</evidence>
<dbReference type="GO" id="GO:0005634">
    <property type="term" value="C:nucleus"/>
    <property type="evidence" value="ECO:0007669"/>
    <property type="project" value="TreeGrafter"/>
</dbReference>
<dbReference type="Pfam" id="PF02889">
    <property type="entry name" value="Sec63"/>
    <property type="match status" value="1"/>
</dbReference>
<protein>
    <recommendedName>
        <fullName evidence="8">SEC63 domain-containing protein</fullName>
    </recommendedName>
</protein>
<dbReference type="GO" id="GO:0016020">
    <property type="term" value="C:membrane"/>
    <property type="evidence" value="ECO:0007669"/>
    <property type="project" value="UniProtKB-SubCell"/>
</dbReference>
<dbReference type="GO" id="GO:0005783">
    <property type="term" value="C:endoplasmic reticulum"/>
    <property type="evidence" value="ECO:0007669"/>
    <property type="project" value="UniProtKB-SubCell"/>
</dbReference>